<gene>
    <name evidence="1" type="ORF">FHS56_001657</name>
</gene>
<dbReference type="Pfam" id="PF14092">
    <property type="entry name" value="DUF4270"/>
    <property type="match status" value="1"/>
</dbReference>
<dbReference type="Proteomes" id="UP000537126">
    <property type="component" value="Unassembled WGS sequence"/>
</dbReference>
<dbReference type="AlphaFoldDB" id="A0A846MRD2"/>
<organism evidence="1 2">
    <name type="scientific">Thermonema lapsum</name>
    <dbReference type="NCBI Taxonomy" id="28195"/>
    <lineage>
        <taxon>Bacteria</taxon>
        <taxon>Pseudomonadati</taxon>
        <taxon>Bacteroidota</taxon>
        <taxon>Cytophagia</taxon>
        <taxon>Cytophagales</taxon>
        <taxon>Thermonemataceae</taxon>
        <taxon>Thermonema</taxon>
    </lineage>
</organism>
<comment type="caution">
    <text evidence="1">The sequence shown here is derived from an EMBL/GenBank/DDBJ whole genome shotgun (WGS) entry which is preliminary data.</text>
</comment>
<evidence type="ECO:0000313" key="1">
    <source>
        <dbReference type="EMBL" id="NIK74144.1"/>
    </source>
</evidence>
<dbReference type="RefSeq" id="WP_166919531.1">
    <property type="nucleotide sequence ID" value="NZ_JAASRN010000002.1"/>
</dbReference>
<dbReference type="InterPro" id="IPR025366">
    <property type="entry name" value="DUF4270"/>
</dbReference>
<protein>
    <submittedName>
        <fullName evidence="1">Uncharacterized protein</fullName>
    </submittedName>
</protein>
<name>A0A846MRD2_9BACT</name>
<reference evidence="1 2" key="1">
    <citation type="submission" date="2020-03" db="EMBL/GenBank/DDBJ databases">
        <title>Genomic Encyclopedia of Type Strains, Phase IV (KMG-IV): sequencing the most valuable type-strain genomes for metagenomic binning, comparative biology and taxonomic classification.</title>
        <authorList>
            <person name="Goeker M."/>
        </authorList>
    </citation>
    <scope>NUCLEOTIDE SEQUENCE [LARGE SCALE GENOMIC DNA]</scope>
    <source>
        <strain evidence="1 2">DSM 5718</strain>
    </source>
</reference>
<evidence type="ECO:0000313" key="2">
    <source>
        <dbReference type="Proteomes" id="UP000537126"/>
    </source>
</evidence>
<dbReference type="EMBL" id="JAASRN010000002">
    <property type="protein sequence ID" value="NIK74144.1"/>
    <property type="molecule type" value="Genomic_DNA"/>
</dbReference>
<keyword evidence="2" id="KW-1185">Reference proteome</keyword>
<accession>A0A846MRD2</accession>
<proteinExistence type="predicted"/>
<sequence length="434" mass="47857">MKVVFTDTITVKTSTILIDSVQSSNATYLLVGQYNDPYFGKITAKSFFAMAPRAAAHKFGSNPQFQRLTMVLYKQYAYGDTTRSQTVYVHKLAVPIVKEGRYYSFESKAVEPTPLGSKTFAAKDLFGRVVEIDLSDSFRDEIVSLLQSTDSLTQEQLDAVLYGLALLPDPNDDAAILGFSASSALLSFLRLEYLDDKGAKNYYYIGLRPVSITANETAPKAVRFNQVTADRSGTALAGVSPYAPIPEAALGNAAYIQGLLGVGTKIEFPYLSEFQKLGLVAINQAYLLFSPVVDVESPFYTMPNAFHLLELDANGKPIKVPISRTQPGSSIVWKDTIYRKVQTEGFDPLGVGQDLLVYYDPLTRSYNANITSYIQCVMNGLSNRYQGSAIKNNHGLLILPSSLSNEVNRIIIGGHLHSGKRLHLRLFYSIIQTE</sequence>